<dbReference type="Pfam" id="PF13561">
    <property type="entry name" value="adh_short_C2"/>
    <property type="match status" value="1"/>
</dbReference>
<dbReference type="InterPro" id="IPR002347">
    <property type="entry name" value="SDR_fam"/>
</dbReference>
<name>A0A556AXK3_9BURK</name>
<dbReference type="NCBIfam" id="NF009464">
    <property type="entry name" value="PRK12824.1"/>
    <property type="match status" value="1"/>
</dbReference>
<accession>A0A556AXK3</accession>
<dbReference type="Gene3D" id="3.40.50.720">
    <property type="entry name" value="NAD(P)-binding Rossmann-like Domain"/>
    <property type="match status" value="1"/>
</dbReference>
<reference evidence="3 4" key="1">
    <citation type="submission" date="2019-07" db="EMBL/GenBank/DDBJ databases">
        <title>Qingshengfaniella alkalisoli gen. nov., sp. nov., isolated from saline soil.</title>
        <authorList>
            <person name="Xu L."/>
            <person name="Huang X.-X."/>
            <person name="Sun J.-Q."/>
        </authorList>
    </citation>
    <scope>NUCLEOTIDE SEQUENCE [LARGE SCALE GENOMIC DNA]</scope>
    <source>
        <strain evidence="3 4">DSM 27279</strain>
    </source>
</reference>
<dbReference type="AlphaFoldDB" id="A0A556AXK3"/>
<evidence type="ECO:0000256" key="2">
    <source>
        <dbReference type="ARBA" id="ARBA00023002"/>
    </source>
</evidence>
<dbReference type="PRINTS" id="PR00081">
    <property type="entry name" value="GDHRDH"/>
</dbReference>
<keyword evidence="4" id="KW-1185">Reference proteome</keyword>
<dbReference type="PANTHER" id="PTHR42879">
    <property type="entry name" value="3-OXOACYL-(ACYL-CARRIER-PROTEIN) REDUCTASE"/>
    <property type="match status" value="1"/>
</dbReference>
<evidence type="ECO:0000313" key="4">
    <source>
        <dbReference type="Proteomes" id="UP000318405"/>
    </source>
</evidence>
<dbReference type="SUPFAM" id="SSF51735">
    <property type="entry name" value="NAD(P)-binding Rossmann-fold domains"/>
    <property type="match status" value="1"/>
</dbReference>
<comment type="similarity">
    <text evidence="1">Belongs to the short-chain dehydrogenases/reductases (SDR) family.</text>
</comment>
<comment type="caution">
    <text evidence="3">The sequence shown here is derived from an EMBL/GenBank/DDBJ whole genome shotgun (WGS) entry which is preliminary data.</text>
</comment>
<dbReference type="PANTHER" id="PTHR42879:SF2">
    <property type="entry name" value="3-OXOACYL-[ACYL-CARRIER-PROTEIN] REDUCTASE FABG"/>
    <property type="match status" value="1"/>
</dbReference>
<protein>
    <submittedName>
        <fullName evidence="3">SDR family oxidoreductase</fullName>
    </submittedName>
</protein>
<dbReference type="NCBIfam" id="NF009466">
    <property type="entry name" value="PRK12826.1-2"/>
    <property type="match status" value="1"/>
</dbReference>
<dbReference type="FunFam" id="3.40.50.720:FF:000173">
    <property type="entry name" value="3-oxoacyl-[acyl-carrier protein] reductase"/>
    <property type="match status" value="1"/>
</dbReference>
<dbReference type="OrthoDB" id="8888385at2"/>
<evidence type="ECO:0000313" key="3">
    <source>
        <dbReference type="EMBL" id="TSH97667.1"/>
    </source>
</evidence>
<dbReference type="InterPro" id="IPR036291">
    <property type="entry name" value="NAD(P)-bd_dom_sf"/>
</dbReference>
<organism evidence="3 4">
    <name type="scientific">Verticiella sediminum</name>
    <dbReference type="NCBI Taxonomy" id="1247510"/>
    <lineage>
        <taxon>Bacteria</taxon>
        <taxon>Pseudomonadati</taxon>
        <taxon>Pseudomonadota</taxon>
        <taxon>Betaproteobacteria</taxon>
        <taxon>Burkholderiales</taxon>
        <taxon>Alcaligenaceae</taxon>
        <taxon>Verticiella</taxon>
    </lineage>
</organism>
<dbReference type="RefSeq" id="WP_143947192.1">
    <property type="nucleotide sequence ID" value="NZ_BAABMB010000004.1"/>
</dbReference>
<dbReference type="Proteomes" id="UP000318405">
    <property type="component" value="Unassembled WGS sequence"/>
</dbReference>
<dbReference type="GO" id="GO:0016491">
    <property type="term" value="F:oxidoreductase activity"/>
    <property type="evidence" value="ECO:0007669"/>
    <property type="project" value="UniProtKB-KW"/>
</dbReference>
<gene>
    <name evidence="3" type="ORF">FOZ76_05805</name>
</gene>
<dbReference type="PRINTS" id="PR00080">
    <property type="entry name" value="SDRFAMILY"/>
</dbReference>
<evidence type="ECO:0000256" key="1">
    <source>
        <dbReference type="ARBA" id="ARBA00006484"/>
    </source>
</evidence>
<dbReference type="InterPro" id="IPR050259">
    <property type="entry name" value="SDR"/>
</dbReference>
<keyword evidence="2" id="KW-0560">Oxidoreductase</keyword>
<proteinExistence type="inferred from homology"/>
<sequence>MNTFAHDSTRIALVTGAAQGIGLSSAIALLRAGHHVVLSDRQPIDLAIVPAELRARASALVLDVADPAACADAQARIERELAPVTLLVNNAGISPKRPDGRSSGVLEVTADEWARVLEVNLTSVLRLCQTFLPGMQAQRHGRIVNVASLAGRTKSLVAGPSYMAAKAGVIGLTRAIAGEMGPHGITANCVAPGRILTEMAMQAGPEVNERYAAQIPVRRLGTPDEVGAAIAFLCSDAAGFVNGAIIDINGGFYMP</sequence>
<dbReference type="EMBL" id="VLTJ01000008">
    <property type="protein sequence ID" value="TSH97667.1"/>
    <property type="molecule type" value="Genomic_DNA"/>
</dbReference>